<keyword evidence="9" id="KW-0732">Signal</keyword>
<dbReference type="AlphaFoldDB" id="A0A9P9IZK3"/>
<sequence>MSSVFTVFFTALAANSLLHVAAGPVDLHVTSKIVSVRDTTNSFNTLNIGDIITIRDAQIFQKRGINDEDNATTFDTFAIESRFISVSKRTDITPSHYMRSRFSKRADPPGWDEEDSYKCAGTRVMIDDKPIGAGGSGTIYGATRKDGLRVAMKGAQSGKELDHEWKMMQKIGDHKNVMKGYGRCLVEIMEYLMLELLEGGTLQAQITAQAYKGNELVTKTAIAQVFNGVMHMHDKGVAHQDLKGDNVMFDKSGVVKVIDFGLGTTETKVSKIDVAGGIRSIEAETGSTMEIDPFSNDTWELGVMLVHMLIGKKPWSNAAAANAKDIWNKPAPSQRSSACKKEWPDFTTDFCDVLAWVFVPQVSRKPLSWFAGQIVNPNLKLIDDCEKEGKKNTRRTANDGELIVVAVEDAGDEWVVRAVMP</sequence>
<keyword evidence="5 11" id="KW-0418">Kinase</keyword>
<evidence type="ECO:0000256" key="1">
    <source>
        <dbReference type="ARBA" id="ARBA00006529"/>
    </source>
</evidence>
<dbReference type="PANTHER" id="PTHR11584:SF369">
    <property type="entry name" value="MITOGEN-ACTIVATED PROTEIN KINASE KINASE KINASE 19-RELATED"/>
    <property type="match status" value="1"/>
</dbReference>
<dbReference type="PROSITE" id="PS00108">
    <property type="entry name" value="PROTEIN_KINASE_ST"/>
    <property type="match status" value="1"/>
</dbReference>
<dbReference type="SUPFAM" id="SSF56112">
    <property type="entry name" value="Protein kinase-like (PK-like)"/>
    <property type="match status" value="1"/>
</dbReference>
<dbReference type="Gene3D" id="1.10.510.10">
    <property type="entry name" value="Transferase(Phosphotransferase) domain 1"/>
    <property type="match status" value="1"/>
</dbReference>
<dbReference type="GO" id="GO:0004674">
    <property type="term" value="F:protein serine/threonine kinase activity"/>
    <property type="evidence" value="ECO:0007669"/>
    <property type="project" value="UniProtKB-KW"/>
</dbReference>
<keyword evidence="4 7" id="KW-0547">Nucleotide-binding</keyword>
<dbReference type="InterPro" id="IPR011009">
    <property type="entry name" value="Kinase-like_dom_sf"/>
</dbReference>
<dbReference type="PANTHER" id="PTHR11584">
    <property type="entry name" value="SERINE/THREONINE PROTEIN KINASE"/>
    <property type="match status" value="1"/>
</dbReference>
<comment type="similarity">
    <text evidence="1">Belongs to the protein kinase superfamily. STE Ser/Thr protein kinase family. MAP kinase kinase kinase subfamily.</text>
</comment>
<dbReference type="OrthoDB" id="1668230at2759"/>
<accession>A0A9P9IZK3</accession>
<evidence type="ECO:0000256" key="7">
    <source>
        <dbReference type="PROSITE-ProRule" id="PRU10141"/>
    </source>
</evidence>
<evidence type="ECO:0000313" key="11">
    <source>
        <dbReference type="EMBL" id="KAH7137926.1"/>
    </source>
</evidence>
<protein>
    <submittedName>
        <fullName evidence="11">Kinase-like domain-containing protein</fullName>
    </submittedName>
</protein>
<evidence type="ECO:0000256" key="2">
    <source>
        <dbReference type="ARBA" id="ARBA00022527"/>
    </source>
</evidence>
<feature type="chain" id="PRO_5040406396" evidence="9">
    <location>
        <begin position="23"/>
        <end position="421"/>
    </location>
</feature>
<reference evidence="11" key="1">
    <citation type="journal article" date="2021" name="Nat. Commun.">
        <title>Genetic determinants of endophytism in the Arabidopsis root mycobiome.</title>
        <authorList>
            <person name="Mesny F."/>
            <person name="Miyauchi S."/>
            <person name="Thiergart T."/>
            <person name="Pickel B."/>
            <person name="Atanasova L."/>
            <person name="Karlsson M."/>
            <person name="Huettel B."/>
            <person name="Barry K.W."/>
            <person name="Haridas S."/>
            <person name="Chen C."/>
            <person name="Bauer D."/>
            <person name="Andreopoulos W."/>
            <person name="Pangilinan J."/>
            <person name="LaButti K."/>
            <person name="Riley R."/>
            <person name="Lipzen A."/>
            <person name="Clum A."/>
            <person name="Drula E."/>
            <person name="Henrissat B."/>
            <person name="Kohler A."/>
            <person name="Grigoriev I.V."/>
            <person name="Martin F.M."/>
            <person name="Hacquard S."/>
        </authorList>
    </citation>
    <scope>NUCLEOTIDE SEQUENCE</scope>
    <source>
        <strain evidence="11">MPI-CAGE-CH-0243</strain>
    </source>
</reference>
<dbReference type="Proteomes" id="UP000700596">
    <property type="component" value="Unassembled WGS sequence"/>
</dbReference>
<evidence type="ECO:0000256" key="9">
    <source>
        <dbReference type="SAM" id="SignalP"/>
    </source>
</evidence>
<dbReference type="SMART" id="SM00220">
    <property type="entry name" value="S_TKc"/>
    <property type="match status" value="1"/>
</dbReference>
<evidence type="ECO:0000256" key="3">
    <source>
        <dbReference type="ARBA" id="ARBA00022679"/>
    </source>
</evidence>
<dbReference type="InterPro" id="IPR000719">
    <property type="entry name" value="Prot_kinase_dom"/>
</dbReference>
<evidence type="ECO:0000259" key="10">
    <source>
        <dbReference type="PROSITE" id="PS50011"/>
    </source>
</evidence>
<keyword evidence="6 7" id="KW-0067">ATP-binding</keyword>
<dbReference type="InterPro" id="IPR008271">
    <property type="entry name" value="Ser/Thr_kinase_AS"/>
</dbReference>
<dbReference type="PROSITE" id="PS00107">
    <property type="entry name" value="PROTEIN_KINASE_ATP"/>
    <property type="match status" value="1"/>
</dbReference>
<organism evidence="11 12">
    <name type="scientific">Dendryphion nanum</name>
    <dbReference type="NCBI Taxonomy" id="256645"/>
    <lineage>
        <taxon>Eukaryota</taxon>
        <taxon>Fungi</taxon>
        <taxon>Dikarya</taxon>
        <taxon>Ascomycota</taxon>
        <taxon>Pezizomycotina</taxon>
        <taxon>Dothideomycetes</taxon>
        <taxon>Pleosporomycetidae</taxon>
        <taxon>Pleosporales</taxon>
        <taxon>Torulaceae</taxon>
        <taxon>Dendryphion</taxon>
    </lineage>
</organism>
<name>A0A9P9IZK3_9PLEO</name>
<evidence type="ECO:0000256" key="6">
    <source>
        <dbReference type="ARBA" id="ARBA00022840"/>
    </source>
</evidence>
<gene>
    <name evidence="11" type="ORF">B0J11DRAFT_108</name>
</gene>
<feature type="signal peptide" evidence="9">
    <location>
        <begin position="1"/>
        <end position="22"/>
    </location>
</feature>
<dbReference type="EMBL" id="JAGMWT010000001">
    <property type="protein sequence ID" value="KAH7137926.1"/>
    <property type="molecule type" value="Genomic_DNA"/>
</dbReference>
<keyword evidence="3" id="KW-0808">Transferase</keyword>
<proteinExistence type="inferred from homology"/>
<dbReference type="InterPro" id="IPR017441">
    <property type="entry name" value="Protein_kinase_ATP_BS"/>
</dbReference>
<dbReference type="Pfam" id="PF00069">
    <property type="entry name" value="Pkinase"/>
    <property type="match status" value="1"/>
</dbReference>
<evidence type="ECO:0000313" key="12">
    <source>
        <dbReference type="Proteomes" id="UP000700596"/>
    </source>
</evidence>
<keyword evidence="12" id="KW-1185">Reference proteome</keyword>
<dbReference type="PROSITE" id="PS50011">
    <property type="entry name" value="PROTEIN_KINASE_DOM"/>
    <property type="match status" value="1"/>
</dbReference>
<dbReference type="GO" id="GO:0005524">
    <property type="term" value="F:ATP binding"/>
    <property type="evidence" value="ECO:0007669"/>
    <property type="project" value="UniProtKB-UniRule"/>
</dbReference>
<feature type="binding site" evidence="7">
    <location>
        <position position="153"/>
    </location>
    <ligand>
        <name>ATP</name>
        <dbReference type="ChEBI" id="CHEBI:30616"/>
    </ligand>
</feature>
<feature type="domain" description="Protein kinase" evidence="10">
    <location>
        <begin position="125"/>
        <end position="379"/>
    </location>
</feature>
<evidence type="ECO:0000256" key="8">
    <source>
        <dbReference type="RuleBase" id="RU000304"/>
    </source>
</evidence>
<keyword evidence="2 8" id="KW-0723">Serine/threonine-protein kinase</keyword>
<evidence type="ECO:0000256" key="4">
    <source>
        <dbReference type="ARBA" id="ARBA00022741"/>
    </source>
</evidence>
<evidence type="ECO:0000256" key="5">
    <source>
        <dbReference type="ARBA" id="ARBA00022777"/>
    </source>
</evidence>
<comment type="caution">
    <text evidence="11">The sequence shown here is derived from an EMBL/GenBank/DDBJ whole genome shotgun (WGS) entry which is preliminary data.</text>
</comment>